<dbReference type="AlphaFoldDB" id="A0A291QUA3"/>
<dbReference type="KEGG" id="cbae:COR50_10425"/>
<evidence type="ECO:0000259" key="2">
    <source>
        <dbReference type="Pfam" id="PF16820"/>
    </source>
</evidence>
<feature type="signal peptide" evidence="1">
    <location>
        <begin position="1"/>
        <end position="23"/>
    </location>
</feature>
<evidence type="ECO:0000313" key="4">
    <source>
        <dbReference type="Proteomes" id="UP000220133"/>
    </source>
</evidence>
<dbReference type="InterPro" id="IPR013783">
    <property type="entry name" value="Ig-like_fold"/>
</dbReference>
<sequence>MKKNLIGWLALAAILVVACNKNNDDPTIRPFVTTEFSMDTIDVGQSVDLKPTVEMKDGASFQWKVDNEEVSKDTAYTYTASSRGNHRVVFTASNAAGKDSGVYQIFSPGEYDLGFSLITEGWFGHGTGNVLFYSYLRDELTDSVFIKENPGKALGEIGNTLQYGTVSFDKMYLVVKAGGPLVKVDPYTMKELGRIDNLPGDFGTSFLGLDTERGLLGTNDGVYVVNLSTMTIDGTKVPNITGPVGNMLQYGDRVFALTRDSGIVVFRSTNYSTIKKLGQADFGFAAAKDGLIYAAKDNKLWGMNPNNLAADTITLPFTTTSPWGAWRSVPMTTSSKDNSVYIAPPDGWAGGAKIYRYLKGNASSVSEPFFTLPGGEYFYGAAIAYNAWKNEIVATATNSSYGGNVNYLYFINATSGAVNKKITFNGYHFPAMLLMY</sequence>
<dbReference type="RefSeq" id="WP_098193925.1">
    <property type="nucleotide sequence ID" value="NZ_CP023777.1"/>
</dbReference>
<gene>
    <name evidence="3" type="ORF">COR50_10425</name>
</gene>
<keyword evidence="1" id="KW-0732">Signal</keyword>
<dbReference type="Pfam" id="PF16820">
    <property type="entry name" value="PKD_3"/>
    <property type="match status" value="1"/>
</dbReference>
<accession>A0A291QUA3</accession>
<feature type="chain" id="PRO_5013058835" description="Bacteroidetes PKD-like domain-containing protein" evidence="1">
    <location>
        <begin position="24"/>
        <end position="436"/>
    </location>
</feature>
<dbReference type="EMBL" id="CP023777">
    <property type="protein sequence ID" value="ATL47548.1"/>
    <property type="molecule type" value="Genomic_DNA"/>
</dbReference>
<evidence type="ECO:0000256" key="1">
    <source>
        <dbReference type="SAM" id="SignalP"/>
    </source>
</evidence>
<reference evidence="3 4" key="1">
    <citation type="submission" date="2017-10" db="EMBL/GenBank/DDBJ databases">
        <title>Paenichitinophaga pekingensis gen. nov., sp. nov., isolated from activated sludge.</title>
        <authorList>
            <person name="Jin D."/>
            <person name="Kong X."/>
            <person name="Deng Y."/>
            <person name="Bai Z."/>
        </authorList>
    </citation>
    <scope>NUCLEOTIDE SEQUENCE [LARGE SCALE GENOMIC DNA]</scope>
    <source>
        <strain evidence="3 4">13</strain>
    </source>
</reference>
<dbReference type="InterPro" id="IPR031815">
    <property type="entry name" value="DUF5074"/>
</dbReference>
<protein>
    <recommendedName>
        <fullName evidence="2">Bacteroidetes PKD-like domain-containing protein</fullName>
    </recommendedName>
</protein>
<dbReference type="InterPro" id="IPR041696">
    <property type="entry name" value="PKD_3"/>
</dbReference>
<dbReference type="InterPro" id="IPR015943">
    <property type="entry name" value="WD40/YVTN_repeat-like_dom_sf"/>
</dbReference>
<dbReference type="Pfam" id="PF16819">
    <property type="entry name" value="DUF5074"/>
    <property type="match status" value="1"/>
</dbReference>
<dbReference type="OrthoDB" id="1041092at2"/>
<dbReference type="PROSITE" id="PS51257">
    <property type="entry name" value="PROKAR_LIPOPROTEIN"/>
    <property type="match status" value="1"/>
</dbReference>
<dbReference type="Gene3D" id="2.130.10.10">
    <property type="entry name" value="YVTN repeat-like/Quinoprotein amine dehydrogenase"/>
    <property type="match status" value="1"/>
</dbReference>
<proteinExistence type="predicted"/>
<dbReference type="Gene3D" id="2.60.40.10">
    <property type="entry name" value="Immunoglobulins"/>
    <property type="match status" value="1"/>
</dbReference>
<dbReference type="Proteomes" id="UP000220133">
    <property type="component" value="Chromosome"/>
</dbReference>
<evidence type="ECO:0000313" key="3">
    <source>
        <dbReference type="EMBL" id="ATL47548.1"/>
    </source>
</evidence>
<organism evidence="3 4">
    <name type="scientific">Chitinophaga caeni</name>
    <dbReference type="NCBI Taxonomy" id="2029983"/>
    <lineage>
        <taxon>Bacteria</taxon>
        <taxon>Pseudomonadati</taxon>
        <taxon>Bacteroidota</taxon>
        <taxon>Chitinophagia</taxon>
        <taxon>Chitinophagales</taxon>
        <taxon>Chitinophagaceae</taxon>
        <taxon>Chitinophaga</taxon>
    </lineage>
</organism>
<name>A0A291QUA3_9BACT</name>
<keyword evidence="4" id="KW-1185">Reference proteome</keyword>
<feature type="domain" description="Bacteroidetes PKD-like" evidence="2">
    <location>
        <begin position="40"/>
        <end position="94"/>
    </location>
</feature>